<feature type="compositionally biased region" description="Polar residues" evidence="1">
    <location>
        <begin position="34"/>
        <end position="55"/>
    </location>
</feature>
<feature type="compositionally biased region" description="Low complexity" evidence="1">
    <location>
        <begin position="115"/>
        <end position="132"/>
    </location>
</feature>
<dbReference type="Proteomes" id="UP000815260">
    <property type="component" value="Chromosome 3A"/>
</dbReference>
<evidence type="ECO:0000313" key="3">
    <source>
        <dbReference type="EMBL" id="KAF7023931.1"/>
    </source>
</evidence>
<dbReference type="EMBL" id="CM022217">
    <property type="protein sequence ID" value="KAF7023931.1"/>
    <property type="molecule type" value="Genomic_DNA"/>
</dbReference>
<feature type="domain" description="Alpha/beta hydrolase fold-3" evidence="2">
    <location>
        <begin position="153"/>
        <end position="302"/>
    </location>
</feature>
<dbReference type="PANTHER" id="PTHR23024:SF672">
    <property type="entry name" value="ALPHA_BETA HYDROLASE FOLD-3 DOMAIN-CONTAINING PROTEIN"/>
    <property type="match status" value="1"/>
</dbReference>
<dbReference type="InterPro" id="IPR013094">
    <property type="entry name" value="AB_hydrolase_3"/>
</dbReference>
<evidence type="ECO:0000259" key="2">
    <source>
        <dbReference type="Pfam" id="PF07859"/>
    </source>
</evidence>
<dbReference type="SUPFAM" id="SSF53474">
    <property type="entry name" value="alpha/beta-Hydrolases"/>
    <property type="match status" value="1"/>
</dbReference>
<feature type="compositionally biased region" description="Low complexity" evidence="1">
    <location>
        <begin position="10"/>
        <end position="33"/>
    </location>
</feature>
<reference evidence="3" key="1">
    <citation type="journal article" date="2017" name="Gigascience">
        <title>The first near-complete assembly of the hexaploid bread wheat genome, Triticum aestivum.</title>
        <authorList>
            <person name="Zimin A.V."/>
            <person name="Puiu D."/>
            <person name="Hall R."/>
            <person name="Kingan S."/>
            <person name="Clavijo B.J."/>
            <person name="Salzberg S.L."/>
        </authorList>
    </citation>
    <scope>NUCLEOTIDE SEQUENCE</scope>
    <source>
        <tissue evidence="3">Leaf</tissue>
    </source>
</reference>
<feature type="non-terminal residue" evidence="3">
    <location>
        <position position="324"/>
    </location>
</feature>
<accession>A0A9R1F836</accession>
<dbReference type="PANTHER" id="PTHR23024">
    <property type="entry name" value="ARYLACETAMIDE DEACETYLASE"/>
    <property type="match status" value="1"/>
</dbReference>
<protein>
    <recommendedName>
        <fullName evidence="2">Alpha/beta hydrolase fold-3 domain-containing protein</fullName>
    </recommendedName>
</protein>
<dbReference type="InterPro" id="IPR050466">
    <property type="entry name" value="Carboxylest/Gibb_receptor"/>
</dbReference>
<dbReference type="OrthoDB" id="408631at2759"/>
<dbReference type="GO" id="GO:0016787">
    <property type="term" value="F:hydrolase activity"/>
    <property type="evidence" value="ECO:0007669"/>
    <property type="project" value="InterPro"/>
</dbReference>
<organism evidence="3">
    <name type="scientific">Triticum aestivum</name>
    <name type="common">Wheat</name>
    <dbReference type="NCBI Taxonomy" id="4565"/>
    <lineage>
        <taxon>Eukaryota</taxon>
        <taxon>Viridiplantae</taxon>
        <taxon>Streptophyta</taxon>
        <taxon>Embryophyta</taxon>
        <taxon>Tracheophyta</taxon>
        <taxon>Spermatophyta</taxon>
        <taxon>Magnoliopsida</taxon>
        <taxon>Liliopsida</taxon>
        <taxon>Poales</taxon>
        <taxon>Poaceae</taxon>
        <taxon>BOP clade</taxon>
        <taxon>Pooideae</taxon>
        <taxon>Triticodae</taxon>
        <taxon>Triticeae</taxon>
        <taxon>Triticinae</taxon>
        <taxon>Triticum</taxon>
    </lineage>
</organism>
<comment type="caution">
    <text evidence="3">The sequence shown here is derived from an EMBL/GenBank/DDBJ whole genome shotgun (WGS) entry which is preliminary data.</text>
</comment>
<gene>
    <name evidence="3" type="ORF">CFC21_036354</name>
</gene>
<feature type="region of interest" description="Disordered" evidence="1">
    <location>
        <begin position="1"/>
        <end position="55"/>
    </location>
</feature>
<dbReference type="InterPro" id="IPR029058">
    <property type="entry name" value="AB_hydrolase_fold"/>
</dbReference>
<name>A0A9R1F836_WHEAT</name>
<dbReference type="Gene3D" id="3.40.50.1820">
    <property type="entry name" value="alpha/beta hydrolase"/>
    <property type="match status" value="1"/>
</dbReference>
<feature type="region of interest" description="Disordered" evidence="1">
    <location>
        <begin position="75"/>
        <end position="132"/>
    </location>
</feature>
<feature type="compositionally biased region" description="Low complexity" evidence="1">
    <location>
        <begin position="80"/>
        <end position="103"/>
    </location>
</feature>
<dbReference type="Pfam" id="PF07859">
    <property type="entry name" value="Abhydrolase_3"/>
    <property type="match status" value="1"/>
</dbReference>
<dbReference type="AlphaFoldDB" id="A0A9R1F836"/>
<feature type="non-terminal residue" evidence="3">
    <location>
        <position position="1"/>
    </location>
</feature>
<proteinExistence type="predicted"/>
<sequence length="324" mass="33297">CPAARHRASWRTSSASSSSSATAPSSAATKPSSGQTSRYRTSPACSGRTSCTTPRTALVSACTGRRRRWPAAASSPCWCTSTAGATASAPSRSPTSTRSASAPQPRSGPSCCPCSTASPPSTASPRPSTTARLSCPGCAARPSLAPAPTRGSRSSADFARTFLSGNSAGANLAHHVTVRAASGQIAVSPARVVGYILLSAFFAGAERTATEADPPAGVSLTTAMADQLWRMSLPVGASLDHPLANPFGPKSPSLAPVELPAALVVAPLSDVLRDRVLGYGARLKDMGKAVEVVQFEGEQHGFSVRQPFGEAADELLRVIKRFVY</sequence>
<reference evidence="3" key="2">
    <citation type="submission" date="2020-03" db="EMBL/GenBank/DDBJ databases">
        <title>The second near-complete assembly of the hexaploid bread wheat (Triticum aestivum) genome.</title>
        <authorList>
            <person name="Zimin A.V."/>
            <person name="Puiu D."/>
            <person name="Shumante A."/>
            <person name="Alonge M."/>
            <person name="Salzberg S.L."/>
        </authorList>
    </citation>
    <scope>NUCLEOTIDE SEQUENCE</scope>
    <source>
        <tissue evidence="3">Leaf</tissue>
    </source>
</reference>
<evidence type="ECO:0000256" key="1">
    <source>
        <dbReference type="SAM" id="MobiDB-lite"/>
    </source>
</evidence>